<sequence>MSDKTGTSIAEGLGGIAILMILTLSVTLGITTDMNAVQTLSVKAERQALVTSLVADKREGATWGTKAAPSTQTITLPNGRNVPVTLWRDVTPGGSTLTAVTAISAGPDAANCSGPSAVEKNGCIYAARFHAGDLGTIAPYAIISKDPSTAPAAPTGTVDSRVSTATAIPQGTVFATGTDAKATVWRYLINAQSIEPVGEMRITQGGVMLALIPVDSSSNGNYFGTFSAALNVPVTATITQGNVVVQTVYFYRAGGTS</sequence>
<dbReference type="RefSeq" id="WP_243013029.1">
    <property type="nucleotide sequence ID" value="NZ_JALGAR010000006.1"/>
</dbReference>
<keyword evidence="1" id="KW-0472">Membrane</keyword>
<gene>
    <name evidence="2" type="ORF">MQH31_17175</name>
</gene>
<dbReference type="Proteomes" id="UP001165341">
    <property type="component" value="Unassembled WGS sequence"/>
</dbReference>
<accession>A0AA41QXN9</accession>
<name>A0AA41QXN9_9MICO</name>
<evidence type="ECO:0000313" key="2">
    <source>
        <dbReference type="EMBL" id="MCI4659537.1"/>
    </source>
</evidence>
<comment type="caution">
    <text evidence="2">The sequence shown here is derived from an EMBL/GenBank/DDBJ whole genome shotgun (WGS) entry which is preliminary data.</text>
</comment>
<keyword evidence="1" id="KW-1133">Transmembrane helix</keyword>
<reference evidence="2" key="1">
    <citation type="submission" date="2022-03" db="EMBL/GenBank/DDBJ databases">
        <title>Cryobacterium sp. nov. strain ZS14-85, isolated from Antarctic soil.</title>
        <authorList>
            <person name="Li J."/>
            <person name="Niu G."/>
        </authorList>
    </citation>
    <scope>NUCLEOTIDE SEQUENCE</scope>
    <source>
        <strain evidence="2">ZS14-85</strain>
    </source>
</reference>
<proteinExistence type="predicted"/>
<evidence type="ECO:0000313" key="3">
    <source>
        <dbReference type="Proteomes" id="UP001165341"/>
    </source>
</evidence>
<protein>
    <submittedName>
        <fullName evidence="2">Uncharacterized protein</fullName>
    </submittedName>
</protein>
<dbReference type="EMBL" id="JALGAR010000006">
    <property type="protein sequence ID" value="MCI4659537.1"/>
    <property type="molecule type" value="Genomic_DNA"/>
</dbReference>
<evidence type="ECO:0000256" key="1">
    <source>
        <dbReference type="SAM" id="Phobius"/>
    </source>
</evidence>
<keyword evidence="1" id="KW-0812">Transmembrane</keyword>
<feature type="transmembrane region" description="Helical" evidence="1">
    <location>
        <begin position="12"/>
        <end position="31"/>
    </location>
</feature>
<organism evidence="2 3">
    <name type="scientific">Cryobacterium zhongshanensis</name>
    <dbReference type="NCBI Taxonomy" id="2928153"/>
    <lineage>
        <taxon>Bacteria</taxon>
        <taxon>Bacillati</taxon>
        <taxon>Actinomycetota</taxon>
        <taxon>Actinomycetes</taxon>
        <taxon>Micrococcales</taxon>
        <taxon>Microbacteriaceae</taxon>
        <taxon>Cryobacterium</taxon>
    </lineage>
</organism>
<dbReference type="AlphaFoldDB" id="A0AA41QXN9"/>
<keyword evidence="3" id="KW-1185">Reference proteome</keyword>